<reference evidence="1 2" key="1">
    <citation type="journal article" date="1992" name="Int. J. Syst. Bacteriol.">
        <title>Sphingobacterium antarcticus sp. nov. a Psychrotrophic Bacterium from the Soils of Schirmacher Oasis, Antarctica.</title>
        <authorList>
            <person name="Shivaji S."/>
            <person name="Ray M.K."/>
            <person name="Rao N.S."/>
            <person name="Saiserr L."/>
            <person name="Jagannadham M.V."/>
            <person name="Kumar G.S."/>
            <person name="Reddy G."/>
            <person name="Bhargava P.M."/>
        </authorList>
    </citation>
    <scope>NUCLEOTIDE SEQUENCE [LARGE SCALE GENOMIC DNA]</scope>
    <source>
        <strain evidence="1 2">4BY</strain>
    </source>
</reference>
<name>A0A081PLB8_9SPHI</name>
<protein>
    <submittedName>
        <fullName evidence="1">Uncharacterized protein</fullName>
    </submittedName>
</protein>
<dbReference type="EMBL" id="JNFF01000015">
    <property type="protein sequence ID" value="KEQ31491.1"/>
    <property type="molecule type" value="Genomic_DNA"/>
</dbReference>
<dbReference type="AlphaFoldDB" id="A0A081PLB8"/>
<organism evidence="1 2">
    <name type="scientific">Pedobacter antarcticus 4BY</name>
    <dbReference type="NCBI Taxonomy" id="1358423"/>
    <lineage>
        <taxon>Bacteria</taxon>
        <taxon>Pseudomonadati</taxon>
        <taxon>Bacteroidota</taxon>
        <taxon>Sphingobacteriia</taxon>
        <taxon>Sphingobacteriales</taxon>
        <taxon>Sphingobacteriaceae</taxon>
        <taxon>Pedobacter</taxon>
    </lineage>
</organism>
<comment type="caution">
    <text evidence="1">The sequence shown here is derived from an EMBL/GenBank/DDBJ whole genome shotgun (WGS) entry which is preliminary data.</text>
</comment>
<sequence length="122" mass="12927">MEGIWEASRVGFVFLNDGGSVIVAQGIEATHEHFGHEVGTVDGFGSFFTFEKVKDGLGEEFEPAFEVLGCDGKAGVFGEGISSESWCAEEGGIPEAIHLLKVGLPVGNGCRKDGSDQFVMLD</sequence>
<accession>A0A081PLB8</accession>
<gene>
    <name evidence="1" type="ORF">N180_10920</name>
</gene>
<evidence type="ECO:0000313" key="2">
    <source>
        <dbReference type="Proteomes" id="UP000028007"/>
    </source>
</evidence>
<proteinExistence type="predicted"/>
<dbReference type="Proteomes" id="UP000028007">
    <property type="component" value="Unassembled WGS sequence"/>
</dbReference>
<evidence type="ECO:0000313" key="1">
    <source>
        <dbReference type="EMBL" id="KEQ31491.1"/>
    </source>
</evidence>
<keyword evidence="2" id="KW-1185">Reference proteome</keyword>